<sequence length="37" mass="4055">MNGFMLNLLAGLVAYCLKENKPSLNLTDVELNSMIIA</sequence>
<organism evidence="1 2">
    <name type="scientific">Paraglaciecola psychrophila 170</name>
    <dbReference type="NCBI Taxonomy" id="1129794"/>
    <lineage>
        <taxon>Bacteria</taxon>
        <taxon>Pseudomonadati</taxon>
        <taxon>Pseudomonadota</taxon>
        <taxon>Gammaproteobacteria</taxon>
        <taxon>Alteromonadales</taxon>
        <taxon>Alteromonadaceae</taxon>
        <taxon>Paraglaciecola</taxon>
    </lineage>
</organism>
<dbReference type="PATRIC" id="fig|1129794.4.peg.1388"/>
<dbReference type="KEGG" id="gps:C427_1403"/>
<dbReference type="Proteomes" id="UP000011864">
    <property type="component" value="Chromosome"/>
</dbReference>
<dbReference type="EMBL" id="CP003837">
    <property type="protein sequence ID" value="AGH43512.1"/>
    <property type="molecule type" value="Genomic_DNA"/>
</dbReference>
<accession>K6Z3C7</accession>
<dbReference type="eggNOG" id="COG3039">
    <property type="taxonomic scope" value="Bacteria"/>
</dbReference>
<dbReference type="AlphaFoldDB" id="K6Z3C7"/>
<proteinExistence type="predicted"/>
<keyword evidence="2" id="KW-1185">Reference proteome</keyword>
<name>K6Z3C7_9ALTE</name>
<evidence type="ECO:0000313" key="1">
    <source>
        <dbReference type="EMBL" id="AGH43512.1"/>
    </source>
</evidence>
<reference evidence="1 2" key="1">
    <citation type="journal article" date="2013" name="Genome Announc.">
        <title>Complete Genome Sequence of Glaciecola psychrophila Strain 170T.</title>
        <authorList>
            <person name="Yin J."/>
            <person name="Chen J."/>
            <person name="Liu G."/>
            <person name="Yu Y."/>
            <person name="Song L."/>
            <person name="Wang X."/>
            <person name="Qu X."/>
        </authorList>
    </citation>
    <scope>NUCLEOTIDE SEQUENCE [LARGE SCALE GENOMIC DNA]</scope>
    <source>
        <strain evidence="1 2">170</strain>
    </source>
</reference>
<protein>
    <submittedName>
        <fullName evidence="1">Transposase</fullName>
    </submittedName>
</protein>
<evidence type="ECO:0000313" key="2">
    <source>
        <dbReference type="Proteomes" id="UP000011864"/>
    </source>
</evidence>
<dbReference type="HOGENOM" id="CLU_3346923_0_0_6"/>
<gene>
    <name evidence="1" type="ORF">C427_1403</name>
</gene>